<dbReference type="AlphaFoldDB" id="A0A8K1CA67"/>
<reference evidence="1" key="1">
    <citation type="submission" date="2019-03" db="EMBL/GenBank/DDBJ databases">
        <title>Long read genome sequence of the mycoparasitic Pythium oligandrum ATCC 38472 isolated from sugarbeet rhizosphere.</title>
        <authorList>
            <person name="Gaulin E."/>
        </authorList>
    </citation>
    <scope>NUCLEOTIDE SEQUENCE</scope>
    <source>
        <strain evidence="1">ATCC 38472_TT</strain>
    </source>
</reference>
<dbReference type="Proteomes" id="UP000794436">
    <property type="component" value="Unassembled WGS sequence"/>
</dbReference>
<accession>A0A8K1CA67</accession>
<dbReference type="OrthoDB" id="187748at2759"/>
<dbReference type="Gene3D" id="3.40.50.720">
    <property type="entry name" value="NAD(P)-binding Rossmann-like Domain"/>
    <property type="match status" value="1"/>
</dbReference>
<comment type="caution">
    <text evidence="1">The sequence shown here is derived from an EMBL/GenBank/DDBJ whole genome shotgun (WGS) entry which is preliminary data.</text>
</comment>
<organism evidence="1 2">
    <name type="scientific">Pythium oligandrum</name>
    <name type="common">Mycoparasitic fungus</name>
    <dbReference type="NCBI Taxonomy" id="41045"/>
    <lineage>
        <taxon>Eukaryota</taxon>
        <taxon>Sar</taxon>
        <taxon>Stramenopiles</taxon>
        <taxon>Oomycota</taxon>
        <taxon>Peronosporomycetes</taxon>
        <taxon>Pythiales</taxon>
        <taxon>Pythiaceae</taxon>
        <taxon>Pythium</taxon>
    </lineage>
</organism>
<keyword evidence="2" id="KW-1185">Reference proteome</keyword>
<dbReference type="EMBL" id="SPLM01000109">
    <property type="protein sequence ID" value="TMW59574.1"/>
    <property type="molecule type" value="Genomic_DNA"/>
</dbReference>
<protein>
    <submittedName>
        <fullName evidence="1">Uncharacterized protein</fullName>
    </submittedName>
</protein>
<name>A0A8K1CA67_PYTOL</name>
<evidence type="ECO:0000313" key="2">
    <source>
        <dbReference type="Proteomes" id="UP000794436"/>
    </source>
</evidence>
<sequence length="149" mass="16741">MSPPPNVSDLEQLAHGYPDFIGGEAYSTSKLFNLLFMKEFVRRYPNGPEFIAYTPGLTPATGLLRELNLDISVLLKNCKDKNIPVSTPEASGGFMARLCVEDWTVNDWTSDMYIRVHTPYEPSKQANDADLARVVWEKSEELVTRAIEA</sequence>
<proteinExistence type="predicted"/>
<evidence type="ECO:0000313" key="1">
    <source>
        <dbReference type="EMBL" id="TMW59574.1"/>
    </source>
</evidence>
<gene>
    <name evidence="1" type="ORF">Poli38472_004643</name>
</gene>